<evidence type="ECO:0000313" key="3">
    <source>
        <dbReference type="Proteomes" id="UP000251205"/>
    </source>
</evidence>
<dbReference type="Proteomes" id="UP000251205">
    <property type="component" value="Unassembled WGS sequence"/>
</dbReference>
<feature type="transmembrane region" description="Helical" evidence="1">
    <location>
        <begin position="86"/>
        <end position="108"/>
    </location>
</feature>
<keyword evidence="1" id="KW-1133">Transmembrane helix</keyword>
<protein>
    <submittedName>
        <fullName evidence="2">Uncharacterized protein</fullName>
    </submittedName>
</protein>
<evidence type="ECO:0000313" key="2">
    <source>
        <dbReference type="EMBL" id="RAX43469.1"/>
    </source>
</evidence>
<organism evidence="2 3">
    <name type="scientific">Rhizobium tropici</name>
    <dbReference type="NCBI Taxonomy" id="398"/>
    <lineage>
        <taxon>Bacteria</taxon>
        <taxon>Pseudomonadati</taxon>
        <taxon>Pseudomonadota</taxon>
        <taxon>Alphaproteobacteria</taxon>
        <taxon>Hyphomicrobiales</taxon>
        <taxon>Rhizobiaceae</taxon>
        <taxon>Rhizobium/Agrobacterium group</taxon>
        <taxon>Rhizobium</taxon>
    </lineage>
</organism>
<gene>
    <name evidence="2" type="ORF">DQ393_00225</name>
</gene>
<dbReference type="AlphaFoldDB" id="A0A329YH40"/>
<feature type="transmembrane region" description="Helical" evidence="1">
    <location>
        <begin position="128"/>
        <end position="148"/>
    </location>
</feature>
<proteinExistence type="predicted"/>
<keyword evidence="1" id="KW-0812">Transmembrane</keyword>
<sequence length="155" mass="17729">MENSAALKHPESTLDIKEKVDFLGFCKVLFTGEAAKRFNNAKLVSDYLGMITRFGFIWGLFVWINVNPQFITESLRWPNWYYWPLYVSTLVFAFPMGVCLVTIPLMLLYSEVKWLREDLGSKVATIFYAIWLVSVAGIIAIISFQPIFQALTAKG</sequence>
<dbReference type="EMBL" id="QMKK01000011">
    <property type="protein sequence ID" value="RAX43469.1"/>
    <property type="molecule type" value="Genomic_DNA"/>
</dbReference>
<keyword evidence="1" id="KW-0472">Membrane</keyword>
<accession>A0A329YH40</accession>
<feature type="transmembrane region" description="Helical" evidence="1">
    <location>
        <begin position="47"/>
        <end position="66"/>
    </location>
</feature>
<comment type="caution">
    <text evidence="2">The sequence shown here is derived from an EMBL/GenBank/DDBJ whole genome shotgun (WGS) entry which is preliminary data.</text>
</comment>
<evidence type="ECO:0000256" key="1">
    <source>
        <dbReference type="SAM" id="Phobius"/>
    </source>
</evidence>
<dbReference type="RefSeq" id="WP_112339825.1">
    <property type="nucleotide sequence ID" value="NZ_QMKK01000011.1"/>
</dbReference>
<name>A0A329YH40_RHITR</name>
<reference evidence="2 3" key="1">
    <citation type="submission" date="2018-06" db="EMBL/GenBank/DDBJ databases">
        <title>Whole Genome Sequence of an efficient microsymbiont, Rhizobium tropici.</title>
        <authorList>
            <person name="Srinivasan R."/>
            <person name="Singh H.V."/>
            <person name="Srivastava R."/>
            <person name="Kumari B."/>
            <person name="Radhakrishna A."/>
        </authorList>
    </citation>
    <scope>NUCLEOTIDE SEQUENCE [LARGE SCALE GENOMIC DNA]</scope>
    <source>
        <strain evidence="2 3">IGFRI Rhizo-19</strain>
    </source>
</reference>